<organism evidence="3 4">
    <name type="scientific">Georgenia halotolerans</name>
    <dbReference type="NCBI Taxonomy" id="3028317"/>
    <lineage>
        <taxon>Bacteria</taxon>
        <taxon>Bacillati</taxon>
        <taxon>Actinomycetota</taxon>
        <taxon>Actinomycetes</taxon>
        <taxon>Micrococcales</taxon>
        <taxon>Bogoriellaceae</taxon>
        <taxon>Georgenia</taxon>
    </lineage>
</organism>
<evidence type="ECO:0000313" key="3">
    <source>
        <dbReference type="EMBL" id="MDD9205877.1"/>
    </source>
</evidence>
<protein>
    <submittedName>
        <fullName evidence="3">PH domain-containing protein</fullName>
    </submittedName>
</protein>
<dbReference type="Pfam" id="PF10756">
    <property type="entry name" value="bPH_6"/>
    <property type="match status" value="1"/>
</dbReference>
<name>A0ABT5TUY9_9MICO</name>
<keyword evidence="1" id="KW-0472">Membrane</keyword>
<proteinExistence type="predicted"/>
<reference evidence="3" key="1">
    <citation type="submission" date="2023-02" db="EMBL/GenBank/DDBJ databases">
        <title>Georgenia sp.10Sc9-8, isolated from a soil sample collected from the Taklamakan desert.</title>
        <authorList>
            <person name="Liu S."/>
        </authorList>
    </citation>
    <scope>NUCLEOTIDE SEQUENCE</scope>
    <source>
        <strain evidence="3">10Sc9-8</strain>
    </source>
</reference>
<keyword evidence="1" id="KW-0812">Transmembrane</keyword>
<keyword evidence="4" id="KW-1185">Reference proteome</keyword>
<dbReference type="EMBL" id="JARACI010000696">
    <property type="protein sequence ID" value="MDD9205877.1"/>
    <property type="molecule type" value="Genomic_DNA"/>
</dbReference>
<evidence type="ECO:0000259" key="2">
    <source>
        <dbReference type="Pfam" id="PF10756"/>
    </source>
</evidence>
<comment type="caution">
    <text evidence="3">The sequence shown here is derived from an EMBL/GenBank/DDBJ whole genome shotgun (WGS) entry which is preliminary data.</text>
</comment>
<keyword evidence="1" id="KW-1133">Transmembrane helix</keyword>
<sequence length="150" mass="16421">MSSREELERPIRPRYARIVGLVLGVLTVLGAVAIMVLVPLVAGVPLGPVDYLGTTALALLICWFLYRQASVAAVPDDDGLTVRNLFLTRTVTWPEIVSVRFGQDRPWGYLDLAEGEELAVMALQQADGAYGRTEARRLATLVALHEPGRH</sequence>
<dbReference type="Proteomes" id="UP001165561">
    <property type="component" value="Unassembled WGS sequence"/>
</dbReference>
<dbReference type="InterPro" id="IPR019692">
    <property type="entry name" value="CFP-6_PH"/>
</dbReference>
<accession>A0ABT5TUY9</accession>
<feature type="transmembrane region" description="Helical" evidence="1">
    <location>
        <begin position="21"/>
        <end position="42"/>
    </location>
</feature>
<gene>
    <name evidence="3" type="ORF">PU560_05260</name>
</gene>
<evidence type="ECO:0000313" key="4">
    <source>
        <dbReference type="Proteomes" id="UP001165561"/>
    </source>
</evidence>
<feature type="domain" description="Low molecular weight protein antigen 6 PH" evidence="2">
    <location>
        <begin position="76"/>
        <end position="128"/>
    </location>
</feature>
<evidence type="ECO:0000256" key="1">
    <source>
        <dbReference type="SAM" id="Phobius"/>
    </source>
</evidence>
<feature type="transmembrane region" description="Helical" evidence="1">
    <location>
        <begin position="48"/>
        <end position="66"/>
    </location>
</feature>